<dbReference type="InterPro" id="IPR029044">
    <property type="entry name" value="Nucleotide-diphossugar_trans"/>
</dbReference>
<dbReference type="PANTHER" id="PTHR48090:SF3">
    <property type="entry name" value="UNDECAPRENYL-PHOSPHATE 4-DEOXY-4-FORMAMIDO-L-ARABINOSE TRANSFERASE"/>
    <property type="match status" value="1"/>
</dbReference>
<proteinExistence type="predicted"/>
<name>E0RZD5_BUTPB</name>
<keyword evidence="11" id="KW-1185">Reference proteome</keyword>
<keyword evidence="4 8" id="KW-0812">Transmembrane</keyword>
<evidence type="ECO:0000259" key="9">
    <source>
        <dbReference type="Pfam" id="PF00535"/>
    </source>
</evidence>
<keyword evidence="6 8" id="KW-1133">Transmembrane helix</keyword>
<dbReference type="GO" id="GO:0016757">
    <property type="term" value="F:glycosyltransferase activity"/>
    <property type="evidence" value="ECO:0007669"/>
    <property type="project" value="UniProtKB-KW"/>
</dbReference>
<dbReference type="Pfam" id="PF00535">
    <property type="entry name" value="Glycos_transf_2"/>
    <property type="match status" value="1"/>
</dbReference>
<dbReference type="InterPro" id="IPR050256">
    <property type="entry name" value="Glycosyltransferase_2"/>
</dbReference>
<feature type="domain" description="Glycosyltransferase 2-like" evidence="9">
    <location>
        <begin position="6"/>
        <end position="163"/>
    </location>
</feature>
<organism evidence="10 11">
    <name type="scientific">Butyrivibrio proteoclasticus (strain ATCC 51982 / DSM 14932 / B316)</name>
    <name type="common">Clostridium proteoclasticum</name>
    <dbReference type="NCBI Taxonomy" id="515622"/>
    <lineage>
        <taxon>Bacteria</taxon>
        <taxon>Bacillati</taxon>
        <taxon>Bacillota</taxon>
        <taxon>Clostridia</taxon>
        <taxon>Lachnospirales</taxon>
        <taxon>Lachnospiraceae</taxon>
        <taxon>Butyrivibrio</taxon>
    </lineage>
</organism>
<dbReference type="STRING" id="515622.bpr_I0384"/>
<evidence type="ECO:0000313" key="10">
    <source>
        <dbReference type="EMBL" id="ADL33132.1"/>
    </source>
</evidence>
<reference evidence="10 11" key="1">
    <citation type="journal article" date="2010" name="PLoS ONE">
        <title>The glycobiome of the rumen bacterium Butyrivibrio proteoclasticus B316(T) highlights adaptation to a polysaccharide-rich environment.</title>
        <authorList>
            <person name="Kelly W.J."/>
            <person name="Leahy S.C."/>
            <person name="Altermann E."/>
            <person name="Yeoman C.J."/>
            <person name="Dunne J.C."/>
            <person name="Kong Z."/>
            <person name="Pacheco D.M."/>
            <person name="Li D."/>
            <person name="Noel S.J."/>
            <person name="Moon C.D."/>
            <person name="Cookson A.L."/>
            <person name="Attwood G.T."/>
        </authorList>
    </citation>
    <scope>NUCLEOTIDE SEQUENCE [LARGE SCALE GENOMIC DNA]</scope>
    <source>
        <strain evidence="11">ATCC 51982 / DSM 14932 / B316</strain>
    </source>
</reference>
<dbReference type="GO" id="GO:0009103">
    <property type="term" value="P:lipopolysaccharide biosynthetic process"/>
    <property type="evidence" value="ECO:0007669"/>
    <property type="project" value="UniProtKB-KW"/>
</dbReference>
<dbReference type="CAZy" id="GT2">
    <property type="family name" value="Glycosyltransferase Family 2"/>
</dbReference>
<dbReference type="GO" id="GO:0005886">
    <property type="term" value="C:plasma membrane"/>
    <property type="evidence" value="ECO:0007669"/>
    <property type="project" value="TreeGrafter"/>
</dbReference>
<dbReference type="KEGG" id="bpb:bpr_I0384"/>
<keyword evidence="2" id="KW-0328">Glycosyltransferase</keyword>
<feature type="transmembrane region" description="Helical" evidence="8">
    <location>
        <begin position="264"/>
        <end position="285"/>
    </location>
</feature>
<dbReference type="AlphaFoldDB" id="E0RZD5"/>
<dbReference type="SUPFAM" id="SSF53448">
    <property type="entry name" value="Nucleotide-diphospho-sugar transferases"/>
    <property type="match status" value="1"/>
</dbReference>
<evidence type="ECO:0000256" key="2">
    <source>
        <dbReference type="ARBA" id="ARBA00022676"/>
    </source>
</evidence>
<evidence type="ECO:0000256" key="6">
    <source>
        <dbReference type="ARBA" id="ARBA00022989"/>
    </source>
</evidence>
<evidence type="ECO:0000256" key="8">
    <source>
        <dbReference type="SAM" id="Phobius"/>
    </source>
</evidence>
<accession>E0RZD5</accession>
<dbReference type="eggNOG" id="COG0463">
    <property type="taxonomic scope" value="Bacteria"/>
</dbReference>
<dbReference type="EMBL" id="CP001810">
    <property type="protein sequence ID" value="ADL33132.1"/>
    <property type="molecule type" value="Genomic_DNA"/>
</dbReference>
<protein>
    <submittedName>
        <fullName evidence="10">Glycosyl transferase GT2 family</fullName>
    </submittedName>
</protein>
<evidence type="ECO:0000313" key="11">
    <source>
        <dbReference type="Proteomes" id="UP000001299"/>
    </source>
</evidence>
<evidence type="ECO:0000256" key="1">
    <source>
        <dbReference type="ARBA" id="ARBA00022475"/>
    </source>
</evidence>
<keyword evidence="5" id="KW-0448">Lipopolysaccharide biosynthesis</keyword>
<evidence type="ECO:0000256" key="7">
    <source>
        <dbReference type="ARBA" id="ARBA00023136"/>
    </source>
</evidence>
<dbReference type="HOGENOM" id="CLU_033536_0_0_9"/>
<dbReference type="RefSeq" id="WP_013279789.1">
    <property type="nucleotide sequence ID" value="NC_014387.1"/>
</dbReference>
<keyword evidence="7 8" id="KW-0472">Membrane</keyword>
<dbReference type="CDD" id="cd04187">
    <property type="entry name" value="DPM1_like_bac"/>
    <property type="match status" value="1"/>
</dbReference>
<dbReference type="InterPro" id="IPR001173">
    <property type="entry name" value="Glyco_trans_2-like"/>
</dbReference>
<sequence>MQYRISVVVPVYNEEGNIANLHREIKDVCEKNNYIYEIIFINDGSSDRTDEVCRTLSPLKYIKMRKNFGQTAAMDAGIKAAQYDYIVTMDGDGQNDPADIPQMLEYLEKEGVDVVSGWRKNRKDTFMKRFVSRGANFLRYLLVHDGIHDSGCSLKVYKRECFKGVNLYGEQHRFIPAILKIKGFTIGEVVVNHRPRTSGYTKYNWKRTIKGFVDMISVWFWNKFATRPLHLLGGMGMIFELLGFACGIWSIALFAMGRKMSNNIFPPLLTIFFVIIGLIMIIFGLMSEILIKTYYGVHVDAPYSVKSIEEFGNKKDE</sequence>
<feature type="transmembrane region" description="Helical" evidence="8">
    <location>
        <begin position="229"/>
        <end position="252"/>
    </location>
</feature>
<evidence type="ECO:0000256" key="3">
    <source>
        <dbReference type="ARBA" id="ARBA00022679"/>
    </source>
</evidence>
<evidence type="ECO:0000256" key="5">
    <source>
        <dbReference type="ARBA" id="ARBA00022985"/>
    </source>
</evidence>
<keyword evidence="3 10" id="KW-0808">Transferase</keyword>
<dbReference type="Gene3D" id="3.90.550.10">
    <property type="entry name" value="Spore Coat Polysaccharide Biosynthesis Protein SpsA, Chain A"/>
    <property type="match status" value="1"/>
</dbReference>
<evidence type="ECO:0000256" key="4">
    <source>
        <dbReference type="ARBA" id="ARBA00022692"/>
    </source>
</evidence>
<dbReference type="PANTHER" id="PTHR48090">
    <property type="entry name" value="UNDECAPRENYL-PHOSPHATE 4-DEOXY-4-FORMAMIDO-L-ARABINOSE TRANSFERASE-RELATED"/>
    <property type="match status" value="1"/>
</dbReference>
<keyword evidence="1" id="KW-1003">Cell membrane</keyword>
<dbReference type="Proteomes" id="UP000001299">
    <property type="component" value="Chromosome 1"/>
</dbReference>
<gene>
    <name evidence="10" type="ordered locus">bpr_I0384</name>
</gene>